<keyword evidence="9 20" id="KW-0132">Cell division</keyword>
<evidence type="ECO:0000256" key="14">
    <source>
        <dbReference type="ARBA" id="ARBA00022984"/>
    </source>
</evidence>
<dbReference type="Gene3D" id="3.30.43.10">
    <property type="entry name" value="Uridine Diphospho-n-acetylenolpyruvylglucosamine Reductase, domain 2"/>
    <property type="match status" value="1"/>
</dbReference>
<keyword evidence="8 20" id="KW-0963">Cytoplasm</keyword>
<feature type="active site" description="Proton donor" evidence="20">
    <location>
        <position position="232"/>
    </location>
</feature>
<evidence type="ECO:0000256" key="1">
    <source>
        <dbReference type="ARBA" id="ARBA00001974"/>
    </source>
</evidence>
<dbReference type="Pfam" id="PF01565">
    <property type="entry name" value="FAD_binding_4"/>
    <property type="match status" value="1"/>
</dbReference>
<dbReference type="InterPro" id="IPR016167">
    <property type="entry name" value="FAD-bd_PCMH_sub1"/>
</dbReference>
<dbReference type="GO" id="GO:0008762">
    <property type="term" value="F:UDP-N-acetylmuramate dehydrogenase activity"/>
    <property type="evidence" value="ECO:0007669"/>
    <property type="project" value="UniProtKB-EC"/>
</dbReference>
<evidence type="ECO:0000256" key="15">
    <source>
        <dbReference type="ARBA" id="ARBA00023002"/>
    </source>
</evidence>
<dbReference type="NCBIfam" id="TIGR00179">
    <property type="entry name" value="murB"/>
    <property type="match status" value="1"/>
</dbReference>
<protein>
    <recommendedName>
        <fullName evidence="7 20">UDP-N-acetylenolpyruvoylglucosamine reductase</fullName>
        <ecNumber evidence="6 20">1.3.1.98</ecNumber>
    </recommendedName>
    <alternativeName>
        <fullName evidence="18 20">UDP-N-acetylmuramate dehydrogenase</fullName>
    </alternativeName>
</protein>
<evidence type="ECO:0000256" key="20">
    <source>
        <dbReference type="HAMAP-Rule" id="MF_00037"/>
    </source>
</evidence>
<accession>A0ABT5R7W6</accession>
<evidence type="ECO:0000256" key="19">
    <source>
        <dbReference type="ARBA" id="ARBA00048914"/>
    </source>
</evidence>
<dbReference type="EC" id="1.3.1.98" evidence="6 20"/>
<evidence type="ECO:0000256" key="10">
    <source>
        <dbReference type="ARBA" id="ARBA00022630"/>
    </source>
</evidence>
<feature type="active site" evidence="20">
    <location>
        <position position="328"/>
    </location>
</feature>
<dbReference type="Pfam" id="PF02873">
    <property type="entry name" value="MurB_C"/>
    <property type="match status" value="1"/>
</dbReference>
<evidence type="ECO:0000256" key="11">
    <source>
        <dbReference type="ARBA" id="ARBA00022827"/>
    </source>
</evidence>
<dbReference type="Gene3D" id="3.30.465.10">
    <property type="match status" value="1"/>
</dbReference>
<dbReference type="InterPro" id="IPR036635">
    <property type="entry name" value="MurB_C_sf"/>
</dbReference>
<keyword evidence="17 20" id="KW-0961">Cell wall biogenesis/degradation</keyword>
<dbReference type="InterPro" id="IPR016169">
    <property type="entry name" value="FAD-bd_PCMH_sub2"/>
</dbReference>
<dbReference type="InterPro" id="IPR011601">
    <property type="entry name" value="MurB_C"/>
</dbReference>
<evidence type="ECO:0000256" key="4">
    <source>
        <dbReference type="ARBA" id="ARBA00004752"/>
    </source>
</evidence>
<keyword evidence="14 20" id="KW-0573">Peptidoglycan synthesis</keyword>
<evidence type="ECO:0000256" key="9">
    <source>
        <dbReference type="ARBA" id="ARBA00022618"/>
    </source>
</evidence>
<comment type="cofactor">
    <cofactor evidence="1 20">
        <name>FAD</name>
        <dbReference type="ChEBI" id="CHEBI:57692"/>
    </cofactor>
</comment>
<evidence type="ECO:0000256" key="7">
    <source>
        <dbReference type="ARBA" id="ARBA00015188"/>
    </source>
</evidence>
<evidence type="ECO:0000256" key="16">
    <source>
        <dbReference type="ARBA" id="ARBA00023306"/>
    </source>
</evidence>
<evidence type="ECO:0000256" key="3">
    <source>
        <dbReference type="ARBA" id="ARBA00004496"/>
    </source>
</evidence>
<organism evidence="22 23">
    <name type="scientific">Enterovibrio gelatinilyticus</name>
    <dbReference type="NCBI Taxonomy" id="2899819"/>
    <lineage>
        <taxon>Bacteria</taxon>
        <taxon>Pseudomonadati</taxon>
        <taxon>Pseudomonadota</taxon>
        <taxon>Gammaproteobacteria</taxon>
        <taxon>Vibrionales</taxon>
        <taxon>Vibrionaceae</taxon>
        <taxon>Enterovibrio</taxon>
    </lineage>
</organism>
<feature type="domain" description="FAD-binding PCMH-type" evidence="21">
    <location>
        <begin position="17"/>
        <end position="185"/>
    </location>
</feature>
<keyword evidence="23" id="KW-1185">Reference proteome</keyword>
<reference evidence="22" key="1">
    <citation type="submission" date="2021-12" db="EMBL/GenBank/DDBJ databases">
        <title>Enterovibrio ZSDZ35 sp. nov. and Enterovibrio ZSDZ42 sp. nov., isolated from coastal seawater in Qingdao.</title>
        <authorList>
            <person name="Zhang P."/>
        </authorList>
    </citation>
    <scope>NUCLEOTIDE SEQUENCE</scope>
    <source>
        <strain evidence="22">ZSDZ42</strain>
    </source>
</reference>
<dbReference type="NCBIfam" id="NF000755">
    <property type="entry name" value="PRK00046.1"/>
    <property type="match status" value="1"/>
</dbReference>
<sequence length="346" mass="38421">MKTLTSTSLKPYHTFGLELNAKEIVEANTVEDFLLVWAQKPSEPKLIVGEGSNLLFCEDFDGTVILNRLKGITVRETKTEWFLHVAGGENWHDLVKWTVENHMPGLENLALIPGLVGSAPIQNIGAYGVELKAHCDYVDVLMLDGGHTDRLSALECEFGYRDSVFKRQLKDKAIVTGVGFRLPKQWQPVLGYGALSQLQDKENLTAKDVYDMVCEIRREKLPDPKKIGNAGSFFKNPVVTKCLADRLLAAHPNMPCFYVNDAEVKLAAGWLIDQCGLKGHRVGGAAVHNQQALVLTNADKATSKDVVTLARQVVDTVHRQFGVKLEHEVRFMGRNAETDLEAACQR</sequence>
<keyword evidence="15 20" id="KW-0560">Oxidoreductase</keyword>
<evidence type="ECO:0000256" key="8">
    <source>
        <dbReference type="ARBA" id="ARBA00022490"/>
    </source>
</evidence>
<dbReference type="RefSeq" id="WP_274167100.1">
    <property type="nucleotide sequence ID" value="NZ_JAJUBC010000057.1"/>
</dbReference>
<evidence type="ECO:0000313" key="22">
    <source>
        <dbReference type="EMBL" id="MDD1796374.1"/>
    </source>
</evidence>
<comment type="function">
    <text evidence="2 20">Cell wall formation.</text>
</comment>
<evidence type="ECO:0000256" key="12">
    <source>
        <dbReference type="ARBA" id="ARBA00022857"/>
    </source>
</evidence>
<dbReference type="InterPro" id="IPR016166">
    <property type="entry name" value="FAD-bd_PCMH"/>
</dbReference>
<dbReference type="PANTHER" id="PTHR21071:SF4">
    <property type="entry name" value="UDP-N-ACETYLENOLPYRUVOYLGLUCOSAMINE REDUCTASE"/>
    <property type="match status" value="1"/>
</dbReference>
<dbReference type="Proteomes" id="UP001149400">
    <property type="component" value="Unassembled WGS sequence"/>
</dbReference>
<keyword evidence="12 20" id="KW-0521">NADP</keyword>
<evidence type="ECO:0000256" key="5">
    <source>
        <dbReference type="ARBA" id="ARBA00010485"/>
    </source>
</evidence>
<name>A0ABT5R7W6_9GAMM</name>
<comment type="pathway">
    <text evidence="4 20">Cell wall biogenesis; peptidoglycan biosynthesis.</text>
</comment>
<keyword evidence="10 20" id="KW-0285">Flavoprotein</keyword>
<dbReference type="HAMAP" id="MF_00037">
    <property type="entry name" value="MurB"/>
    <property type="match status" value="1"/>
</dbReference>
<keyword evidence="11 20" id="KW-0274">FAD</keyword>
<dbReference type="EMBL" id="JAJUBC010000057">
    <property type="protein sequence ID" value="MDD1796374.1"/>
    <property type="molecule type" value="Genomic_DNA"/>
</dbReference>
<evidence type="ECO:0000256" key="13">
    <source>
        <dbReference type="ARBA" id="ARBA00022960"/>
    </source>
</evidence>
<comment type="caution">
    <text evidence="22">The sequence shown here is derived from an EMBL/GenBank/DDBJ whole genome shotgun (WGS) entry which is preliminary data.</text>
</comment>
<dbReference type="InterPro" id="IPR003170">
    <property type="entry name" value="MurB"/>
</dbReference>
<feature type="active site" evidence="20">
    <location>
        <position position="161"/>
    </location>
</feature>
<proteinExistence type="inferred from homology"/>
<evidence type="ECO:0000256" key="2">
    <source>
        <dbReference type="ARBA" id="ARBA00003921"/>
    </source>
</evidence>
<dbReference type="SUPFAM" id="SSF56176">
    <property type="entry name" value="FAD-binding/transporter-associated domain-like"/>
    <property type="match status" value="1"/>
</dbReference>
<dbReference type="InterPro" id="IPR006094">
    <property type="entry name" value="Oxid_FAD_bind_N"/>
</dbReference>
<comment type="subcellular location">
    <subcellularLocation>
        <location evidence="3 20">Cytoplasm</location>
    </subcellularLocation>
</comment>
<keyword evidence="13 20" id="KW-0133">Cell shape</keyword>
<comment type="similarity">
    <text evidence="5 20">Belongs to the MurB family.</text>
</comment>
<evidence type="ECO:0000256" key="6">
    <source>
        <dbReference type="ARBA" id="ARBA00012518"/>
    </source>
</evidence>
<dbReference type="SUPFAM" id="SSF56194">
    <property type="entry name" value="Uridine diphospho-N-Acetylenolpyruvylglucosamine reductase, MurB, C-terminal domain"/>
    <property type="match status" value="1"/>
</dbReference>
<dbReference type="PROSITE" id="PS51387">
    <property type="entry name" value="FAD_PCMH"/>
    <property type="match status" value="1"/>
</dbReference>
<gene>
    <name evidence="20 22" type="primary">murB</name>
    <name evidence="22" type="ORF">LRP50_24975</name>
</gene>
<dbReference type="Gene3D" id="3.90.78.10">
    <property type="entry name" value="UDP-N-acetylenolpyruvoylglucosamine reductase, C-terminal domain"/>
    <property type="match status" value="1"/>
</dbReference>
<evidence type="ECO:0000259" key="21">
    <source>
        <dbReference type="PROSITE" id="PS51387"/>
    </source>
</evidence>
<evidence type="ECO:0000256" key="17">
    <source>
        <dbReference type="ARBA" id="ARBA00023316"/>
    </source>
</evidence>
<evidence type="ECO:0000256" key="18">
    <source>
        <dbReference type="ARBA" id="ARBA00031026"/>
    </source>
</evidence>
<dbReference type="PANTHER" id="PTHR21071">
    <property type="entry name" value="UDP-N-ACETYLENOLPYRUVOYLGLUCOSAMINE REDUCTASE"/>
    <property type="match status" value="1"/>
</dbReference>
<dbReference type="InterPro" id="IPR036318">
    <property type="entry name" value="FAD-bd_PCMH-like_sf"/>
</dbReference>
<comment type="catalytic activity">
    <reaction evidence="19 20">
        <text>UDP-N-acetyl-alpha-D-muramate + NADP(+) = UDP-N-acetyl-3-O-(1-carboxyvinyl)-alpha-D-glucosamine + NADPH + H(+)</text>
        <dbReference type="Rhea" id="RHEA:12248"/>
        <dbReference type="ChEBI" id="CHEBI:15378"/>
        <dbReference type="ChEBI" id="CHEBI:57783"/>
        <dbReference type="ChEBI" id="CHEBI:58349"/>
        <dbReference type="ChEBI" id="CHEBI:68483"/>
        <dbReference type="ChEBI" id="CHEBI:70757"/>
        <dbReference type="EC" id="1.3.1.98"/>
    </reaction>
</comment>
<evidence type="ECO:0000313" key="23">
    <source>
        <dbReference type="Proteomes" id="UP001149400"/>
    </source>
</evidence>
<keyword evidence="16 20" id="KW-0131">Cell cycle</keyword>